<dbReference type="PROSITE" id="PS50928">
    <property type="entry name" value="ABC_TM1"/>
    <property type="match status" value="1"/>
</dbReference>
<dbReference type="RefSeq" id="WP_377561419.1">
    <property type="nucleotide sequence ID" value="NZ_JBHTJZ010000002.1"/>
</dbReference>
<comment type="subcellular location">
    <subcellularLocation>
        <location evidence="1 7">Cell membrane</location>
        <topology evidence="1 7">Multi-pass membrane protein</topology>
    </subcellularLocation>
</comment>
<feature type="domain" description="ABC transmembrane type-1" evidence="8">
    <location>
        <begin position="73"/>
        <end position="266"/>
    </location>
</feature>
<evidence type="ECO:0000256" key="1">
    <source>
        <dbReference type="ARBA" id="ARBA00004651"/>
    </source>
</evidence>
<evidence type="ECO:0000256" key="4">
    <source>
        <dbReference type="ARBA" id="ARBA00022692"/>
    </source>
</evidence>
<proteinExistence type="inferred from homology"/>
<evidence type="ECO:0000313" key="10">
    <source>
        <dbReference type="Proteomes" id="UP001596989"/>
    </source>
</evidence>
<dbReference type="Pfam" id="PF00528">
    <property type="entry name" value="BPD_transp_1"/>
    <property type="match status" value="1"/>
</dbReference>
<sequence>MKPTSGEKIFAVFNYIALTLFALAALYPFVYVLSASLSSSEAVVTGSVWLWPIDIQLQSYLKVVQYEGIWMAYANTIYYTVVGTACSLLLTVLGAYPLSKQRLLGGTFLSFMIAFTMWFNAGMIPMYLNFRDLGLLDNRAAIIIGFAVSAFYVILMRTFFQNIPNDLEESAKVDGANDFQILWKIYLPLSKAALTTIGLFYAVLRWNGYFWAMVLLKDEDKVPLQVLLKKLIVELNLSEEMMASRDIATAISQETVVYATIIISIIPIVAVYPFIQRYFVKGVMIGSVKG</sequence>
<reference evidence="10" key="1">
    <citation type="journal article" date="2019" name="Int. J. Syst. Evol. Microbiol.">
        <title>The Global Catalogue of Microorganisms (GCM) 10K type strain sequencing project: providing services to taxonomists for standard genome sequencing and annotation.</title>
        <authorList>
            <consortium name="The Broad Institute Genomics Platform"/>
            <consortium name="The Broad Institute Genome Sequencing Center for Infectious Disease"/>
            <person name="Wu L."/>
            <person name="Ma J."/>
        </authorList>
    </citation>
    <scope>NUCLEOTIDE SEQUENCE [LARGE SCALE GENOMIC DNA]</scope>
    <source>
        <strain evidence="10">CCUG 59129</strain>
    </source>
</reference>
<feature type="transmembrane region" description="Helical" evidence="7">
    <location>
        <begin position="256"/>
        <end position="275"/>
    </location>
</feature>
<name>A0ABW3HK28_9BACL</name>
<keyword evidence="6 7" id="KW-0472">Membrane</keyword>
<dbReference type="PANTHER" id="PTHR43744">
    <property type="entry name" value="ABC TRANSPORTER PERMEASE PROTEIN MG189-RELATED-RELATED"/>
    <property type="match status" value="1"/>
</dbReference>
<protein>
    <submittedName>
        <fullName evidence="9">Carbohydrate ABC transporter permease</fullName>
    </submittedName>
</protein>
<keyword evidence="2 7" id="KW-0813">Transport</keyword>
<dbReference type="EMBL" id="JBHTJZ010000002">
    <property type="protein sequence ID" value="MFD0957815.1"/>
    <property type="molecule type" value="Genomic_DNA"/>
</dbReference>
<dbReference type="CDD" id="cd06261">
    <property type="entry name" value="TM_PBP2"/>
    <property type="match status" value="1"/>
</dbReference>
<dbReference type="InterPro" id="IPR035906">
    <property type="entry name" value="MetI-like_sf"/>
</dbReference>
<dbReference type="InterPro" id="IPR000515">
    <property type="entry name" value="MetI-like"/>
</dbReference>
<feature type="transmembrane region" description="Helical" evidence="7">
    <location>
        <begin position="140"/>
        <end position="160"/>
    </location>
</feature>
<gene>
    <name evidence="9" type="ORF">ACFQ2I_00215</name>
</gene>
<feature type="transmembrane region" description="Helical" evidence="7">
    <location>
        <begin position="181"/>
        <end position="204"/>
    </location>
</feature>
<keyword evidence="10" id="KW-1185">Reference proteome</keyword>
<keyword evidence="5 7" id="KW-1133">Transmembrane helix</keyword>
<evidence type="ECO:0000256" key="2">
    <source>
        <dbReference type="ARBA" id="ARBA00022448"/>
    </source>
</evidence>
<feature type="transmembrane region" description="Helical" evidence="7">
    <location>
        <begin position="108"/>
        <end position="128"/>
    </location>
</feature>
<feature type="transmembrane region" description="Helical" evidence="7">
    <location>
        <begin position="77"/>
        <end position="96"/>
    </location>
</feature>
<evidence type="ECO:0000256" key="3">
    <source>
        <dbReference type="ARBA" id="ARBA00022475"/>
    </source>
</evidence>
<comment type="similarity">
    <text evidence="7">Belongs to the binding-protein-dependent transport system permease family.</text>
</comment>
<organism evidence="9 10">
    <name type="scientific">Paenibacillus chungangensis</name>
    <dbReference type="NCBI Taxonomy" id="696535"/>
    <lineage>
        <taxon>Bacteria</taxon>
        <taxon>Bacillati</taxon>
        <taxon>Bacillota</taxon>
        <taxon>Bacilli</taxon>
        <taxon>Bacillales</taxon>
        <taxon>Paenibacillaceae</taxon>
        <taxon>Paenibacillus</taxon>
    </lineage>
</organism>
<dbReference type="SUPFAM" id="SSF161098">
    <property type="entry name" value="MetI-like"/>
    <property type="match status" value="1"/>
</dbReference>
<keyword evidence="3" id="KW-1003">Cell membrane</keyword>
<evidence type="ECO:0000256" key="7">
    <source>
        <dbReference type="RuleBase" id="RU363032"/>
    </source>
</evidence>
<dbReference type="PANTHER" id="PTHR43744:SF9">
    <property type="entry name" value="POLYGALACTURONAN_RHAMNOGALACTURONAN TRANSPORT SYSTEM PERMEASE PROTEIN YTCP"/>
    <property type="match status" value="1"/>
</dbReference>
<dbReference type="Gene3D" id="1.10.3720.10">
    <property type="entry name" value="MetI-like"/>
    <property type="match status" value="1"/>
</dbReference>
<evidence type="ECO:0000256" key="6">
    <source>
        <dbReference type="ARBA" id="ARBA00023136"/>
    </source>
</evidence>
<evidence type="ECO:0000256" key="5">
    <source>
        <dbReference type="ARBA" id="ARBA00022989"/>
    </source>
</evidence>
<comment type="caution">
    <text evidence="9">The sequence shown here is derived from an EMBL/GenBank/DDBJ whole genome shotgun (WGS) entry which is preliminary data.</text>
</comment>
<evidence type="ECO:0000259" key="8">
    <source>
        <dbReference type="PROSITE" id="PS50928"/>
    </source>
</evidence>
<dbReference type="Proteomes" id="UP001596989">
    <property type="component" value="Unassembled WGS sequence"/>
</dbReference>
<accession>A0ABW3HK28</accession>
<feature type="transmembrane region" description="Helical" evidence="7">
    <location>
        <begin position="12"/>
        <end position="33"/>
    </location>
</feature>
<keyword evidence="4 7" id="KW-0812">Transmembrane</keyword>
<evidence type="ECO:0000313" key="9">
    <source>
        <dbReference type="EMBL" id="MFD0957815.1"/>
    </source>
</evidence>